<dbReference type="OrthoDB" id="2095648at2759"/>
<gene>
    <name evidence="3" type="primary">Skp2_1</name>
    <name evidence="3" type="ORF">NPIL_151681</name>
</gene>
<comment type="caution">
    <text evidence="3">The sequence shown here is derived from an EMBL/GenBank/DDBJ whole genome shotgun (WGS) entry which is preliminary data.</text>
</comment>
<organism evidence="3 4">
    <name type="scientific">Nephila pilipes</name>
    <name type="common">Giant wood spider</name>
    <name type="synonym">Nephila maculata</name>
    <dbReference type="NCBI Taxonomy" id="299642"/>
    <lineage>
        <taxon>Eukaryota</taxon>
        <taxon>Metazoa</taxon>
        <taxon>Ecdysozoa</taxon>
        <taxon>Arthropoda</taxon>
        <taxon>Chelicerata</taxon>
        <taxon>Arachnida</taxon>
        <taxon>Araneae</taxon>
        <taxon>Araneomorphae</taxon>
        <taxon>Entelegynae</taxon>
        <taxon>Araneoidea</taxon>
        <taxon>Nephilidae</taxon>
        <taxon>Nephila</taxon>
    </lineage>
</organism>
<dbReference type="InterPro" id="IPR001810">
    <property type="entry name" value="F-box_dom"/>
</dbReference>
<dbReference type="Gene3D" id="3.80.10.10">
    <property type="entry name" value="Ribonuclease Inhibitor"/>
    <property type="match status" value="1"/>
</dbReference>
<dbReference type="PANTHER" id="PTHR13318">
    <property type="entry name" value="PARTNER OF PAIRED, ISOFORM B-RELATED"/>
    <property type="match status" value="1"/>
</dbReference>
<proteinExistence type="predicted"/>
<dbReference type="InterPro" id="IPR006553">
    <property type="entry name" value="Leu-rich_rpt_Cys-con_subtyp"/>
</dbReference>
<evidence type="ECO:0000256" key="1">
    <source>
        <dbReference type="ARBA" id="ARBA00022786"/>
    </source>
</evidence>
<dbReference type="Pfam" id="PF12937">
    <property type="entry name" value="F-box-like"/>
    <property type="match status" value="1"/>
</dbReference>
<evidence type="ECO:0000313" key="3">
    <source>
        <dbReference type="EMBL" id="GFT50360.1"/>
    </source>
</evidence>
<name>A0A8X6TU51_NEPPI</name>
<dbReference type="GO" id="GO:0031146">
    <property type="term" value="P:SCF-dependent proteasomal ubiquitin-dependent protein catabolic process"/>
    <property type="evidence" value="ECO:0007669"/>
    <property type="project" value="TreeGrafter"/>
</dbReference>
<dbReference type="EMBL" id="BMAW01016703">
    <property type="protein sequence ID" value="GFT50360.1"/>
    <property type="molecule type" value="Genomic_DNA"/>
</dbReference>
<dbReference type="InterPro" id="IPR032675">
    <property type="entry name" value="LRR_dom_sf"/>
</dbReference>
<dbReference type="GO" id="GO:0016301">
    <property type="term" value="F:kinase activity"/>
    <property type="evidence" value="ECO:0007669"/>
    <property type="project" value="UniProtKB-KW"/>
</dbReference>
<feature type="domain" description="F-box" evidence="2">
    <location>
        <begin position="101"/>
        <end position="147"/>
    </location>
</feature>
<dbReference type="SMART" id="SM00256">
    <property type="entry name" value="FBOX"/>
    <property type="match status" value="1"/>
</dbReference>
<dbReference type="PROSITE" id="PS50181">
    <property type="entry name" value="FBOX"/>
    <property type="match status" value="1"/>
</dbReference>
<dbReference type="GO" id="GO:0019005">
    <property type="term" value="C:SCF ubiquitin ligase complex"/>
    <property type="evidence" value="ECO:0007669"/>
    <property type="project" value="TreeGrafter"/>
</dbReference>
<dbReference type="AlphaFoldDB" id="A0A8X6TU51"/>
<keyword evidence="3" id="KW-0808">Transferase</keyword>
<dbReference type="PANTHER" id="PTHR13318:SF190">
    <property type="entry name" value="PARTNER OF PAIRED, ISOFORM B"/>
    <property type="match status" value="1"/>
</dbReference>
<sequence>MRPKNGRKKSMVPQKRPAKALADNVIYSNKESYNPISLKVMNERDIESIDMYQDGDYDARKQKKITSQEQCSENLHRKSKKLCLENFILFRKQQYFHSNGINYFAKLSDEVILYIFHLLPKPTLLQCSVVCKRWRDLSNDGSLWKRYDFGRQIIKPCALEHLLLKGISILRLAMSDIKSPVFSDSFLRDSQWYCNLQYLDLSMVTISTPEIASILSLCVYLKKLSVENCEMDEDCCENIAQNRDLSVLNMSMCSGLTPLGLHTICVNCTKLEEWNLAWTNLTTHCLETFLPALPKGIQKLNLSGNRNTLDDMTLIKALNRCPNIIELDISDCSLLTEVSFEVLVKKCKKLQHLHSSRAYDIPTECNRLLKELKDFKSLEIFRTLTQNNLESLRANLSFVKINETVFSTIARPTTGVKRTSIWGIRTRD</sequence>
<protein>
    <submittedName>
        <fullName evidence="3">S-phase kinase-associated protein 2</fullName>
    </submittedName>
</protein>
<keyword evidence="3" id="KW-0418">Kinase</keyword>
<keyword evidence="4" id="KW-1185">Reference proteome</keyword>
<dbReference type="SUPFAM" id="SSF52047">
    <property type="entry name" value="RNI-like"/>
    <property type="match status" value="1"/>
</dbReference>
<dbReference type="Proteomes" id="UP000887013">
    <property type="component" value="Unassembled WGS sequence"/>
</dbReference>
<reference evidence="3" key="1">
    <citation type="submission" date="2020-08" db="EMBL/GenBank/DDBJ databases">
        <title>Multicomponent nature underlies the extraordinary mechanical properties of spider dragline silk.</title>
        <authorList>
            <person name="Kono N."/>
            <person name="Nakamura H."/>
            <person name="Mori M."/>
            <person name="Yoshida Y."/>
            <person name="Ohtoshi R."/>
            <person name="Malay A.D."/>
            <person name="Moran D.A.P."/>
            <person name="Tomita M."/>
            <person name="Numata K."/>
            <person name="Arakawa K."/>
        </authorList>
    </citation>
    <scope>NUCLEOTIDE SEQUENCE</scope>
</reference>
<evidence type="ECO:0000259" key="2">
    <source>
        <dbReference type="PROSITE" id="PS50181"/>
    </source>
</evidence>
<evidence type="ECO:0000313" key="4">
    <source>
        <dbReference type="Proteomes" id="UP000887013"/>
    </source>
</evidence>
<dbReference type="InterPro" id="IPR036047">
    <property type="entry name" value="F-box-like_dom_sf"/>
</dbReference>
<accession>A0A8X6TU51</accession>
<keyword evidence="1" id="KW-0833">Ubl conjugation pathway</keyword>
<dbReference type="SUPFAM" id="SSF81383">
    <property type="entry name" value="F-box domain"/>
    <property type="match status" value="1"/>
</dbReference>
<dbReference type="SMART" id="SM00367">
    <property type="entry name" value="LRR_CC"/>
    <property type="match status" value="2"/>
</dbReference>